<dbReference type="Pfam" id="PF13560">
    <property type="entry name" value="HTH_31"/>
    <property type="match status" value="1"/>
</dbReference>
<protein>
    <submittedName>
        <fullName evidence="2">Helix-turn-helix transcriptional regulator</fullName>
    </submittedName>
</protein>
<dbReference type="InterPro" id="IPR001387">
    <property type="entry name" value="Cro/C1-type_HTH"/>
</dbReference>
<evidence type="ECO:0000259" key="1">
    <source>
        <dbReference type="PROSITE" id="PS50943"/>
    </source>
</evidence>
<sequence length="417" mass="43712">MTEVGRALRAARTAAGISLQGMAARTNYSKPYLGQLETGVRAVRAEHVAAYESALATPLGHLRDRLAAESVSTVPADDLPAQLTPLLLPPVPRAHGARDGFPGRELDAAEQLARWARARQWDDGAGPRRAVTAWLTTNLPRLHRLSPGRASARALLAGAELADIAAAMSWDVEDNGAARRYVTAAARLAHAAGDTLLTAAVLSGATWQCLDSGRPAEGLEVAQLAQYLARRTATPRLRATLAELEACAYGILGERAAFQRAIVVAAECRAEATSAGGGPTTADASLAAAATSVVLGPRRDWPGPGRQSELLGPSYRHLAATRPDLVRTAFTDVRAPVPDGFITPSMALISAARLQLMLGEPEQAAAQIGLATSLCGAQVAGRTAARLCDFRHESAEFAAVPAVREACTAITELIAQR</sequence>
<organism evidence="2 3">
    <name type="scientific">Nocardia fusca</name>
    <dbReference type="NCBI Taxonomy" id="941183"/>
    <lineage>
        <taxon>Bacteria</taxon>
        <taxon>Bacillati</taxon>
        <taxon>Actinomycetota</taxon>
        <taxon>Actinomycetes</taxon>
        <taxon>Mycobacteriales</taxon>
        <taxon>Nocardiaceae</taxon>
        <taxon>Nocardia</taxon>
    </lineage>
</organism>
<feature type="domain" description="HTH cro/C1-type" evidence="1">
    <location>
        <begin position="8"/>
        <end position="62"/>
    </location>
</feature>
<reference evidence="2 3" key="1">
    <citation type="submission" date="2024-06" db="EMBL/GenBank/DDBJ databases">
        <title>The Natural Products Discovery Center: Release of the First 8490 Sequenced Strains for Exploring Actinobacteria Biosynthetic Diversity.</title>
        <authorList>
            <person name="Kalkreuter E."/>
            <person name="Kautsar S.A."/>
            <person name="Yang D."/>
            <person name="Bader C.D."/>
            <person name="Teijaro C.N."/>
            <person name="Fluegel L."/>
            <person name="Davis C.M."/>
            <person name="Simpson J.R."/>
            <person name="Lauterbach L."/>
            <person name="Steele A.D."/>
            <person name="Gui C."/>
            <person name="Meng S."/>
            <person name="Li G."/>
            <person name="Viehrig K."/>
            <person name="Ye F."/>
            <person name="Su P."/>
            <person name="Kiefer A.F."/>
            <person name="Nichols A."/>
            <person name="Cepeda A.J."/>
            <person name="Yan W."/>
            <person name="Fan B."/>
            <person name="Jiang Y."/>
            <person name="Adhikari A."/>
            <person name="Zheng C.-J."/>
            <person name="Schuster L."/>
            <person name="Cowan T.M."/>
            <person name="Smanski M.J."/>
            <person name="Chevrette M.G."/>
            <person name="De Carvalho L.P.S."/>
            <person name="Shen B."/>
        </authorList>
    </citation>
    <scope>NUCLEOTIDE SEQUENCE [LARGE SCALE GENOMIC DNA]</scope>
    <source>
        <strain evidence="2 3">NPDC050671</strain>
    </source>
</reference>
<dbReference type="CDD" id="cd00093">
    <property type="entry name" value="HTH_XRE"/>
    <property type="match status" value="1"/>
</dbReference>
<comment type="caution">
    <text evidence="2">The sequence shown here is derived from an EMBL/GenBank/DDBJ whole genome shotgun (WGS) entry which is preliminary data.</text>
</comment>
<dbReference type="Proteomes" id="UP001551658">
    <property type="component" value="Unassembled WGS sequence"/>
</dbReference>
<dbReference type="SUPFAM" id="SSF47413">
    <property type="entry name" value="lambda repressor-like DNA-binding domains"/>
    <property type="match status" value="1"/>
</dbReference>
<dbReference type="Gene3D" id="1.10.260.40">
    <property type="entry name" value="lambda repressor-like DNA-binding domains"/>
    <property type="match status" value="1"/>
</dbReference>
<dbReference type="InterPro" id="IPR010982">
    <property type="entry name" value="Lambda_DNA-bd_dom_sf"/>
</dbReference>
<name>A0ABV3F430_9NOCA</name>
<keyword evidence="3" id="KW-1185">Reference proteome</keyword>
<evidence type="ECO:0000313" key="2">
    <source>
        <dbReference type="EMBL" id="MEV0362408.1"/>
    </source>
</evidence>
<proteinExistence type="predicted"/>
<evidence type="ECO:0000313" key="3">
    <source>
        <dbReference type="Proteomes" id="UP001551658"/>
    </source>
</evidence>
<dbReference type="PROSITE" id="PS50943">
    <property type="entry name" value="HTH_CROC1"/>
    <property type="match status" value="1"/>
</dbReference>
<dbReference type="EMBL" id="JBFAIH010000002">
    <property type="protein sequence ID" value="MEV0362408.1"/>
    <property type="molecule type" value="Genomic_DNA"/>
</dbReference>
<accession>A0ABV3F430</accession>
<dbReference type="RefSeq" id="WP_357974821.1">
    <property type="nucleotide sequence ID" value="NZ_JBFAIH010000002.1"/>
</dbReference>
<dbReference type="SMART" id="SM00530">
    <property type="entry name" value="HTH_XRE"/>
    <property type="match status" value="1"/>
</dbReference>
<gene>
    <name evidence="2" type="ORF">AB0H72_06865</name>
</gene>